<reference evidence="1 2" key="1">
    <citation type="journal article" date="2016" name="Sci. Rep.">
        <title>Metabolic traits of an uncultured archaeal lineage -MSBL1- from brine pools of the Red Sea.</title>
        <authorList>
            <person name="Mwirichia R."/>
            <person name="Alam I."/>
            <person name="Rashid M."/>
            <person name="Vinu M."/>
            <person name="Ba-Alawi W."/>
            <person name="Anthony Kamau A."/>
            <person name="Kamanda Ngugi D."/>
            <person name="Goker M."/>
            <person name="Klenk H.P."/>
            <person name="Bajic V."/>
            <person name="Stingl U."/>
        </authorList>
    </citation>
    <scope>NUCLEOTIDE SEQUENCE [LARGE SCALE GENOMIC DNA]</scope>
    <source>
        <strain evidence="1">SCGC-AAA259J03</strain>
    </source>
</reference>
<protein>
    <recommendedName>
        <fullName evidence="3">Glutamine--fructose-6-phosphate transaminase (isomerizing)</fullName>
    </recommendedName>
</protein>
<dbReference type="SUPFAM" id="SSF53697">
    <property type="entry name" value="SIS domain"/>
    <property type="match status" value="1"/>
</dbReference>
<organism evidence="1 2">
    <name type="scientific">candidate division MSBL1 archaeon SCGC-AAA259J03</name>
    <dbReference type="NCBI Taxonomy" id="1698269"/>
    <lineage>
        <taxon>Archaea</taxon>
        <taxon>Methanobacteriati</taxon>
        <taxon>Methanobacteriota</taxon>
        <taxon>candidate division MSBL1</taxon>
    </lineage>
</organism>
<dbReference type="Gene3D" id="3.40.50.10490">
    <property type="entry name" value="Glucose-6-phosphate isomerase like protein, domain 1"/>
    <property type="match status" value="1"/>
</dbReference>
<feature type="non-terminal residue" evidence="1">
    <location>
        <position position="1"/>
    </location>
</feature>
<evidence type="ECO:0008006" key="3">
    <source>
        <dbReference type="Google" id="ProtNLM"/>
    </source>
</evidence>
<dbReference type="GO" id="GO:1901135">
    <property type="term" value="P:carbohydrate derivative metabolic process"/>
    <property type="evidence" value="ECO:0007669"/>
    <property type="project" value="InterPro"/>
</dbReference>
<proteinExistence type="predicted"/>
<name>A0A656YUX4_9EURY</name>
<gene>
    <name evidence="1" type="ORF">AKJ39_04425</name>
</gene>
<evidence type="ECO:0000313" key="2">
    <source>
        <dbReference type="Proteomes" id="UP000070257"/>
    </source>
</evidence>
<evidence type="ECO:0000313" key="1">
    <source>
        <dbReference type="EMBL" id="KXA96593.1"/>
    </source>
</evidence>
<keyword evidence="2" id="KW-1185">Reference proteome</keyword>
<dbReference type="EMBL" id="LHXT01000094">
    <property type="protein sequence ID" value="KXA96593.1"/>
    <property type="molecule type" value="Genomic_DNA"/>
</dbReference>
<accession>A0A656YUX4</accession>
<comment type="caution">
    <text evidence="1">The sequence shown here is derived from an EMBL/GenBank/DDBJ whole genome shotgun (WGS) entry which is preliminary data.</text>
</comment>
<dbReference type="AlphaFoldDB" id="A0A656YUX4"/>
<dbReference type="InterPro" id="IPR046348">
    <property type="entry name" value="SIS_dom_sf"/>
</dbReference>
<sequence>ALIEEGTPVISLIPERDSEIKLNVKEVEARGAKSIKISPWEGEFEIPNIDSTFAFYSTVIGFLLAYWTAREKDLPIDKPKNLAKTITVQ</sequence>
<dbReference type="Proteomes" id="UP000070257">
    <property type="component" value="Unassembled WGS sequence"/>
</dbReference>
<dbReference type="GO" id="GO:0097367">
    <property type="term" value="F:carbohydrate derivative binding"/>
    <property type="evidence" value="ECO:0007669"/>
    <property type="project" value="InterPro"/>
</dbReference>